<organism evidence="2 3">
    <name type="scientific">Tepidicaulis marinus</name>
    <dbReference type="NCBI Taxonomy" id="1333998"/>
    <lineage>
        <taxon>Bacteria</taxon>
        <taxon>Pseudomonadati</taxon>
        <taxon>Pseudomonadota</taxon>
        <taxon>Alphaproteobacteria</taxon>
        <taxon>Hyphomicrobiales</taxon>
        <taxon>Parvibaculaceae</taxon>
        <taxon>Tepidicaulis</taxon>
    </lineage>
</organism>
<comment type="caution">
    <text evidence="2">The sequence shown here is derived from an EMBL/GenBank/DDBJ whole genome shotgun (WGS) entry which is preliminary data.</text>
</comment>
<feature type="coiled-coil region" evidence="1">
    <location>
        <begin position="53"/>
        <end position="82"/>
    </location>
</feature>
<evidence type="ECO:0000256" key="1">
    <source>
        <dbReference type="SAM" id="Coils"/>
    </source>
</evidence>
<dbReference type="eggNOG" id="COG2960">
    <property type="taxonomic scope" value="Bacteria"/>
</dbReference>
<dbReference type="STRING" id="1333998.M2A_2456"/>
<dbReference type="AlphaFoldDB" id="A0A081BD39"/>
<dbReference type="Proteomes" id="UP000028702">
    <property type="component" value="Unassembled WGS sequence"/>
</dbReference>
<name>A0A081BD39_9HYPH</name>
<sequence length="93" mass="10416">MAQYENRILDDMAKLFTSAAGAAQGVRQEAETFFRAHFERMIADLDLVSREEFEAVRDMAALAREENEALRARIEALEAAQKKPAAAKAKKTD</sequence>
<keyword evidence="1" id="KW-0175">Coiled coil</keyword>
<evidence type="ECO:0000313" key="2">
    <source>
        <dbReference type="EMBL" id="GAK45957.1"/>
    </source>
</evidence>
<reference evidence="2 3" key="1">
    <citation type="submission" date="2014-07" db="EMBL/GenBank/DDBJ databases">
        <title>Tepidicaulis marinum gen. nov., sp. nov., a novel marine bacterium denitrifying nitrate to nitrous oxide strictly under microaerobic conditions.</title>
        <authorList>
            <person name="Takeuchi M."/>
            <person name="Yamagishi T."/>
            <person name="Kamagata Y."/>
            <person name="Oshima K."/>
            <person name="Hattori M."/>
            <person name="Katayama T."/>
            <person name="Hanada S."/>
            <person name="Tamaki H."/>
            <person name="Marumo K."/>
            <person name="Maeda H."/>
            <person name="Nedachi M."/>
            <person name="Iwasaki W."/>
            <person name="Suwa Y."/>
            <person name="Sakata S."/>
        </authorList>
    </citation>
    <scope>NUCLEOTIDE SEQUENCE [LARGE SCALE GENOMIC DNA]</scope>
    <source>
        <strain evidence="2 3">MA2</strain>
    </source>
</reference>
<dbReference type="Pfam" id="PF04380">
    <property type="entry name" value="BMFP"/>
    <property type="match status" value="1"/>
</dbReference>
<gene>
    <name evidence="2" type="ORF">M2A_2456</name>
</gene>
<dbReference type="RefSeq" id="WP_045447916.1">
    <property type="nucleotide sequence ID" value="NZ_BBIO01000013.1"/>
</dbReference>
<protein>
    <submittedName>
        <fullName evidence="2">Conserved protein</fullName>
    </submittedName>
</protein>
<dbReference type="EMBL" id="BBIO01000013">
    <property type="protein sequence ID" value="GAK45957.1"/>
    <property type="molecule type" value="Genomic_DNA"/>
</dbReference>
<accession>A0A081BD39</accession>
<dbReference type="InterPro" id="IPR007475">
    <property type="entry name" value="UbiK"/>
</dbReference>
<proteinExistence type="predicted"/>
<evidence type="ECO:0000313" key="3">
    <source>
        <dbReference type="Proteomes" id="UP000028702"/>
    </source>
</evidence>
<keyword evidence="3" id="KW-1185">Reference proteome</keyword>